<comment type="catalytic activity">
    <reaction evidence="2">
        <text>Cleavage of hydrophobic, N-terminal signal or leader sequences from secreted and periplasmic proteins.</text>
        <dbReference type="EC" id="3.4.21.89"/>
    </reaction>
</comment>
<evidence type="ECO:0000259" key="3">
    <source>
        <dbReference type="Pfam" id="PF10502"/>
    </source>
</evidence>
<sequence>MTTVSEIDVETPRPGERGKFAAFFFAILVLVLFFWIQPPITFGFDPQSERCLPDLHLAMMVHRQPGEVHRGDLLFWRPDGALAGFKEQYILKMVAGTPGDHLTIRAGRVFINGKQVVQGFPLAASYGRDQRAFERDEVVPPNAYFMVGVHPNSNDSRYWGYLDARKVSGYAYRLF</sequence>
<comment type="subcellular location">
    <subcellularLocation>
        <location evidence="2">Membrane</location>
        <topology evidence="2">Single-pass type II membrane protein</topology>
    </subcellularLocation>
</comment>
<dbReference type="GO" id="GO:0016020">
    <property type="term" value="C:membrane"/>
    <property type="evidence" value="ECO:0007669"/>
    <property type="project" value="UniProtKB-SubCell"/>
</dbReference>
<dbReference type="NCBIfam" id="TIGR02227">
    <property type="entry name" value="sigpep_I_bact"/>
    <property type="match status" value="1"/>
</dbReference>
<dbReference type="InterPro" id="IPR019533">
    <property type="entry name" value="Peptidase_S26"/>
</dbReference>
<dbReference type="GO" id="GO:0006465">
    <property type="term" value="P:signal peptide processing"/>
    <property type="evidence" value="ECO:0007669"/>
    <property type="project" value="InterPro"/>
</dbReference>
<keyword evidence="4" id="KW-0614">Plasmid</keyword>
<dbReference type="InterPro" id="IPR000223">
    <property type="entry name" value="Pept_S26A_signal_pept_1"/>
</dbReference>
<feature type="transmembrane region" description="Helical" evidence="2">
    <location>
        <begin position="20"/>
        <end position="36"/>
    </location>
</feature>
<dbReference type="SUPFAM" id="SSF51306">
    <property type="entry name" value="LexA/Signal peptidase"/>
    <property type="match status" value="1"/>
</dbReference>
<dbReference type="eggNOG" id="COG0681">
    <property type="taxonomic scope" value="Bacteria"/>
</dbReference>
<keyword evidence="2" id="KW-1133">Transmembrane helix</keyword>
<dbReference type="Pfam" id="PF10502">
    <property type="entry name" value="Peptidase_S26"/>
    <property type="match status" value="1"/>
</dbReference>
<accession>A0A0H3KRM0</accession>
<dbReference type="AlphaFoldDB" id="A0A0H3KRM0"/>
<keyword evidence="2" id="KW-0472">Membrane</keyword>
<organism evidence="4 5">
    <name type="scientific">Burkholderia multivorans (strain ATCC 17616 / 249)</name>
    <dbReference type="NCBI Taxonomy" id="395019"/>
    <lineage>
        <taxon>Bacteria</taxon>
        <taxon>Pseudomonadati</taxon>
        <taxon>Pseudomonadota</taxon>
        <taxon>Betaproteobacteria</taxon>
        <taxon>Burkholderiales</taxon>
        <taxon>Burkholderiaceae</taxon>
        <taxon>Burkholderia</taxon>
        <taxon>Burkholderia cepacia complex</taxon>
    </lineage>
</organism>
<dbReference type="Gene3D" id="2.10.109.10">
    <property type="entry name" value="Umud Fragment, subunit A"/>
    <property type="match status" value="1"/>
</dbReference>
<feature type="domain" description="Peptidase S26" evidence="3">
    <location>
        <begin position="22"/>
        <end position="171"/>
    </location>
</feature>
<dbReference type="EMBL" id="AP009388">
    <property type="protein sequence ID" value="BAG47988.1"/>
    <property type="molecule type" value="Genomic_DNA"/>
</dbReference>
<keyword evidence="2" id="KW-0378">Hydrolase</keyword>
<evidence type="ECO:0000313" key="5">
    <source>
        <dbReference type="Proteomes" id="UP000008815"/>
    </source>
</evidence>
<proteinExistence type="inferred from homology"/>
<dbReference type="GO" id="GO:0004252">
    <property type="term" value="F:serine-type endopeptidase activity"/>
    <property type="evidence" value="ECO:0007669"/>
    <property type="project" value="InterPro"/>
</dbReference>
<reference evidence="4 5" key="1">
    <citation type="submission" date="2007-04" db="EMBL/GenBank/DDBJ databases">
        <title>Complete genome sequence of Burkholderia multivorans ATCC 17616.</title>
        <authorList>
            <person name="Ohtsubo Y."/>
            <person name="Yamashita A."/>
            <person name="Kurokawa K."/>
            <person name="Takami H."/>
            <person name="Yuhara S."/>
            <person name="Nishiyama E."/>
            <person name="Endo R."/>
            <person name="Miyazaki R."/>
            <person name="Ono A."/>
            <person name="Yano K."/>
            <person name="Ito M."/>
            <person name="Sota M."/>
            <person name="Yuji N."/>
            <person name="Hattori M."/>
            <person name="Tsuda M."/>
        </authorList>
    </citation>
    <scope>NUCLEOTIDE SEQUENCE [LARGE SCALE GENOMIC DNA]</scope>
    <source>
        <strain evidence="5">ATCC 17616 / 249</strain>
        <plasmid evidence="5">Plasmid pTGL1</plasmid>
    </source>
</reference>
<dbReference type="GO" id="GO:0009003">
    <property type="term" value="F:signal peptidase activity"/>
    <property type="evidence" value="ECO:0007669"/>
    <property type="project" value="UniProtKB-EC"/>
</dbReference>
<gene>
    <name evidence="4" type="primary">trhF</name>
    <name evidence="4" type="ordered locus">BMULJ_06197</name>
</gene>
<evidence type="ECO:0000256" key="1">
    <source>
        <dbReference type="ARBA" id="ARBA00019232"/>
    </source>
</evidence>
<protein>
    <recommendedName>
        <fullName evidence="1 2">Signal peptidase I</fullName>
        <ecNumber evidence="2">3.4.21.89</ecNumber>
    </recommendedName>
</protein>
<dbReference type="RefSeq" id="WP_012211031.1">
    <property type="nucleotide sequence ID" value="NC_010070.1"/>
</dbReference>
<comment type="similarity">
    <text evidence="2">Belongs to the peptidase S26 family.</text>
</comment>
<keyword evidence="2" id="KW-0812">Transmembrane</keyword>
<dbReference type="HOGENOM" id="CLU_104604_1_1_4"/>
<name>A0A0H3KRM0_BURM1</name>
<evidence type="ECO:0000313" key="4">
    <source>
        <dbReference type="EMBL" id="BAG47988.1"/>
    </source>
</evidence>
<geneLocation type="plasmid" evidence="4 5">
    <name>pTGL1</name>
</geneLocation>
<dbReference type="Proteomes" id="UP000008815">
    <property type="component" value="Plasmid pTGL1"/>
</dbReference>
<dbReference type="KEGG" id="bmj:BMULJ_06197"/>
<evidence type="ECO:0000256" key="2">
    <source>
        <dbReference type="RuleBase" id="RU362042"/>
    </source>
</evidence>
<keyword evidence="2" id="KW-0645">Protease</keyword>
<dbReference type="EC" id="3.4.21.89" evidence="2"/>
<dbReference type="KEGG" id="bmu:Bmul_6223"/>
<dbReference type="InterPro" id="IPR036286">
    <property type="entry name" value="LexA/Signal_pep-like_sf"/>
</dbReference>
<keyword evidence="5" id="KW-1185">Reference proteome</keyword>